<dbReference type="CDD" id="cd22233">
    <property type="entry name" value="RHH_CopAso-like"/>
    <property type="match status" value="1"/>
</dbReference>
<keyword evidence="8" id="KW-1185">Reference proteome</keyword>
<gene>
    <name evidence="7" type="ORF">CRENPOLYSF2_510007</name>
</gene>
<comment type="subcellular location">
    <subcellularLocation>
        <location evidence="1">Cytoplasm</location>
    </subcellularLocation>
</comment>
<dbReference type="GO" id="GO:0003677">
    <property type="term" value="F:DNA binding"/>
    <property type="evidence" value="ECO:0007669"/>
    <property type="project" value="UniProtKB-KW"/>
</dbReference>
<dbReference type="AlphaFoldDB" id="A0A1R4HHC4"/>
<evidence type="ECO:0000256" key="3">
    <source>
        <dbReference type="ARBA" id="ARBA00020541"/>
    </source>
</evidence>
<organism evidence="7 8">
    <name type="scientific">Crenothrix polyspora</name>
    <dbReference type="NCBI Taxonomy" id="360316"/>
    <lineage>
        <taxon>Bacteria</taxon>
        <taxon>Pseudomonadati</taxon>
        <taxon>Pseudomonadota</taxon>
        <taxon>Gammaproteobacteria</taxon>
        <taxon>Methylococcales</taxon>
        <taxon>Crenotrichaceae</taxon>
        <taxon>Crenothrix</taxon>
    </lineage>
</organism>
<dbReference type="InterPro" id="IPR010985">
    <property type="entry name" value="Ribbon_hlx_hlx"/>
</dbReference>
<dbReference type="GO" id="GO:0006355">
    <property type="term" value="P:regulation of DNA-templated transcription"/>
    <property type="evidence" value="ECO:0007669"/>
    <property type="project" value="InterPro"/>
</dbReference>
<keyword evidence="5" id="KW-0184">Conjugation</keyword>
<evidence type="ECO:0000313" key="8">
    <source>
        <dbReference type="Proteomes" id="UP000195442"/>
    </source>
</evidence>
<dbReference type="EMBL" id="FUKJ01000415">
    <property type="protein sequence ID" value="SJM95280.1"/>
    <property type="molecule type" value="Genomic_DNA"/>
</dbReference>
<evidence type="ECO:0000256" key="4">
    <source>
        <dbReference type="ARBA" id="ARBA00022490"/>
    </source>
</evidence>
<evidence type="ECO:0000256" key="6">
    <source>
        <dbReference type="ARBA" id="ARBA00023125"/>
    </source>
</evidence>
<dbReference type="Pfam" id="PF05509">
    <property type="entry name" value="TraY"/>
    <property type="match status" value="1"/>
</dbReference>
<reference evidence="8" key="1">
    <citation type="submission" date="2017-02" db="EMBL/GenBank/DDBJ databases">
        <authorList>
            <person name="Daims H."/>
        </authorList>
    </citation>
    <scope>NUCLEOTIDE SEQUENCE [LARGE SCALE GENOMIC DNA]</scope>
</reference>
<protein>
    <recommendedName>
        <fullName evidence="3">Relaxosome protein TraY</fullName>
    </recommendedName>
</protein>
<dbReference type="GO" id="GO:0005737">
    <property type="term" value="C:cytoplasm"/>
    <property type="evidence" value="ECO:0007669"/>
    <property type="project" value="UniProtKB-SubCell"/>
</dbReference>
<keyword evidence="6" id="KW-0238">DNA-binding</keyword>
<evidence type="ECO:0000313" key="7">
    <source>
        <dbReference type="EMBL" id="SJM95280.1"/>
    </source>
</evidence>
<dbReference type="SUPFAM" id="SSF47598">
    <property type="entry name" value="Ribbon-helix-helix"/>
    <property type="match status" value="1"/>
</dbReference>
<evidence type="ECO:0000256" key="2">
    <source>
        <dbReference type="ARBA" id="ARBA00007183"/>
    </source>
</evidence>
<comment type="similarity">
    <text evidence="2">Belongs to the TraY family.</text>
</comment>
<keyword evidence="4" id="KW-0963">Cytoplasm</keyword>
<dbReference type="InterPro" id="IPR008876">
    <property type="entry name" value="TraY"/>
</dbReference>
<accession>A0A1R4HHC4</accession>
<dbReference type="Proteomes" id="UP000195442">
    <property type="component" value="Unassembled WGS sequence"/>
</dbReference>
<proteinExistence type="inferred from homology"/>
<evidence type="ECO:0000256" key="5">
    <source>
        <dbReference type="ARBA" id="ARBA00022971"/>
    </source>
</evidence>
<name>A0A1R4HHC4_9GAMM</name>
<sequence>MPAQYFYRPLNNRGFMTISIQLPVDVEAKLEHLATLTGRSKVFYVTEAILEHLDDIEDLYLVERELDAIRDGVSVPIPHIEMIKHYAGMGCP</sequence>
<evidence type="ECO:0000256" key="1">
    <source>
        <dbReference type="ARBA" id="ARBA00004496"/>
    </source>
</evidence>